<dbReference type="Proteomes" id="UP000314294">
    <property type="component" value="Unassembled WGS sequence"/>
</dbReference>
<organism evidence="2 3">
    <name type="scientific">Liparis tanakae</name>
    <name type="common">Tanaka's snailfish</name>
    <dbReference type="NCBI Taxonomy" id="230148"/>
    <lineage>
        <taxon>Eukaryota</taxon>
        <taxon>Metazoa</taxon>
        <taxon>Chordata</taxon>
        <taxon>Craniata</taxon>
        <taxon>Vertebrata</taxon>
        <taxon>Euteleostomi</taxon>
        <taxon>Actinopterygii</taxon>
        <taxon>Neopterygii</taxon>
        <taxon>Teleostei</taxon>
        <taxon>Neoteleostei</taxon>
        <taxon>Acanthomorphata</taxon>
        <taxon>Eupercaria</taxon>
        <taxon>Perciformes</taxon>
        <taxon>Cottioidei</taxon>
        <taxon>Cottales</taxon>
        <taxon>Liparidae</taxon>
        <taxon>Liparis</taxon>
    </lineage>
</organism>
<comment type="caution">
    <text evidence="2">The sequence shown here is derived from an EMBL/GenBank/DDBJ whole genome shotgun (WGS) entry which is preliminary data.</text>
</comment>
<keyword evidence="3" id="KW-1185">Reference proteome</keyword>
<name>A0A4Z2EI41_9TELE</name>
<evidence type="ECO:0000313" key="3">
    <source>
        <dbReference type="Proteomes" id="UP000314294"/>
    </source>
</evidence>
<accession>A0A4Z2EI41</accession>
<dbReference type="AlphaFoldDB" id="A0A4Z2EI41"/>
<dbReference type="EMBL" id="SRLO01007118">
    <property type="protein sequence ID" value="TNN28240.1"/>
    <property type="molecule type" value="Genomic_DNA"/>
</dbReference>
<gene>
    <name evidence="2" type="ORF">EYF80_061612</name>
</gene>
<evidence type="ECO:0000313" key="2">
    <source>
        <dbReference type="EMBL" id="TNN28240.1"/>
    </source>
</evidence>
<reference evidence="2 3" key="1">
    <citation type="submission" date="2019-03" db="EMBL/GenBank/DDBJ databases">
        <title>First draft genome of Liparis tanakae, snailfish: a comprehensive survey of snailfish specific genes.</title>
        <authorList>
            <person name="Kim W."/>
            <person name="Song I."/>
            <person name="Jeong J.-H."/>
            <person name="Kim D."/>
            <person name="Kim S."/>
            <person name="Ryu S."/>
            <person name="Song J.Y."/>
            <person name="Lee S.K."/>
        </authorList>
    </citation>
    <scope>NUCLEOTIDE SEQUENCE [LARGE SCALE GENOMIC DNA]</scope>
    <source>
        <tissue evidence="2">Muscle</tissue>
    </source>
</reference>
<proteinExistence type="predicted"/>
<feature type="region of interest" description="Disordered" evidence="1">
    <location>
        <begin position="33"/>
        <end position="68"/>
    </location>
</feature>
<sequence>MAARSLFSTLSSALRPRTVSALKFDATSCNADLADNEDGKQRRHLSPAQADEASELTHGFTHQSPPLSPFRVIWNKLRSEIEDLDREVYCSC</sequence>
<protein>
    <submittedName>
        <fullName evidence="2">Uncharacterized protein</fullName>
    </submittedName>
</protein>
<evidence type="ECO:0000256" key="1">
    <source>
        <dbReference type="SAM" id="MobiDB-lite"/>
    </source>
</evidence>